<dbReference type="PRINTS" id="PR00371">
    <property type="entry name" value="FPNCR"/>
</dbReference>
<feature type="domain" description="FAD-binding FR-type" evidence="1">
    <location>
        <begin position="5"/>
        <end position="104"/>
    </location>
</feature>
<dbReference type="InterPro" id="IPR017927">
    <property type="entry name" value="FAD-bd_FR_type"/>
</dbReference>
<evidence type="ECO:0000313" key="2">
    <source>
        <dbReference type="EMBL" id="EKD25454.1"/>
    </source>
</evidence>
<proteinExistence type="predicted"/>
<dbReference type="CDD" id="cd00322">
    <property type="entry name" value="FNR_like"/>
    <property type="match status" value="1"/>
</dbReference>
<reference evidence="2" key="1">
    <citation type="journal article" date="2012" name="Science">
        <title>Fermentation, hydrogen, and sulfur metabolism in multiple uncultivated bacterial phyla.</title>
        <authorList>
            <person name="Wrighton K.C."/>
            <person name="Thomas B.C."/>
            <person name="Sharon I."/>
            <person name="Miller C.S."/>
            <person name="Castelle C.J."/>
            <person name="VerBerkmoes N.C."/>
            <person name="Wilkins M.J."/>
            <person name="Hettich R.L."/>
            <person name="Lipton M.S."/>
            <person name="Williams K.H."/>
            <person name="Long P.E."/>
            <person name="Banfield J.F."/>
        </authorList>
    </citation>
    <scope>NUCLEOTIDE SEQUENCE [LARGE SCALE GENOMIC DNA]</scope>
</reference>
<accession>K1YJ78</accession>
<dbReference type="Gene3D" id="2.40.30.10">
    <property type="entry name" value="Translation factors"/>
    <property type="match status" value="1"/>
</dbReference>
<dbReference type="GO" id="GO:0016491">
    <property type="term" value="F:oxidoreductase activity"/>
    <property type="evidence" value="ECO:0007669"/>
    <property type="project" value="InterPro"/>
</dbReference>
<dbReference type="PANTHER" id="PTHR47354:SF5">
    <property type="entry name" value="PROTEIN RFBI"/>
    <property type="match status" value="1"/>
</dbReference>
<dbReference type="PRINTS" id="PR00410">
    <property type="entry name" value="PHEHYDRXLASE"/>
</dbReference>
<sequence>MSTSIQSHIVTLLSKKEVAQHVFELRFSKPEGFEYTAGQFVQFLIPNGEKITPRSYSISSIPTDEYLEFCIKLHEGGLASEYIRAMNVGSSLSCKGPLGRFVIDVNSHDHYFVATGVGIAPIMGMIRSLIEEKNTDLPVRLLFGVREEEDVFWIDRLEELKQKHSLFDYTITLSQPKPTGGWQGLKGRVTDHILHHLGKHKFYLCGNAGMVKDVRALIIEHGVDAEDIHFEIF</sequence>
<dbReference type="SUPFAM" id="SSF52343">
    <property type="entry name" value="Ferredoxin reductase-like, C-terminal NADP-linked domain"/>
    <property type="match status" value="1"/>
</dbReference>
<dbReference type="AlphaFoldDB" id="K1YJ78"/>
<gene>
    <name evidence="2" type="ORF">ACD_80C00049G0003</name>
</gene>
<dbReference type="EMBL" id="AMFJ01036056">
    <property type="protein sequence ID" value="EKD25454.1"/>
    <property type="molecule type" value="Genomic_DNA"/>
</dbReference>
<dbReference type="InterPro" id="IPR001433">
    <property type="entry name" value="OxRdtase_FAD/NAD-bd"/>
</dbReference>
<name>K1YJ78_9BACT</name>
<comment type="caution">
    <text evidence="2">The sequence shown here is derived from an EMBL/GenBank/DDBJ whole genome shotgun (WGS) entry which is preliminary data.</text>
</comment>
<dbReference type="Pfam" id="PF00970">
    <property type="entry name" value="FAD_binding_6"/>
    <property type="match status" value="1"/>
</dbReference>
<dbReference type="InterPro" id="IPR001709">
    <property type="entry name" value="Flavoprot_Pyr_Nucl_cyt_Rdtase"/>
</dbReference>
<dbReference type="Gene3D" id="3.40.50.80">
    <property type="entry name" value="Nucleotide-binding domain of ferredoxin-NADP reductase (FNR) module"/>
    <property type="match status" value="1"/>
</dbReference>
<protein>
    <recommendedName>
        <fullName evidence="1">FAD-binding FR-type domain-containing protein</fullName>
    </recommendedName>
</protein>
<dbReference type="Pfam" id="PF00175">
    <property type="entry name" value="NAD_binding_1"/>
    <property type="match status" value="1"/>
</dbReference>
<dbReference type="InterPro" id="IPR050415">
    <property type="entry name" value="MRET"/>
</dbReference>
<dbReference type="PANTHER" id="PTHR47354">
    <property type="entry name" value="NADH OXIDOREDUCTASE HCR"/>
    <property type="match status" value="1"/>
</dbReference>
<dbReference type="SUPFAM" id="SSF63380">
    <property type="entry name" value="Riboflavin synthase domain-like"/>
    <property type="match status" value="1"/>
</dbReference>
<organism evidence="2">
    <name type="scientific">uncultured bacterium</name>
    <name type="common">gcode 4</name>
    <dbReference type="NCBI Taxonomy" id="1234023"/>
    <lineage>
        <taxon>Bacteria</taxon>
        <taxon>environmental samples</taxon>
    </lineage>
</organism>
<dbReference type="InterPro" id="IPR039261">
    <property type="entry name" value="FNR_nucleotide-bd"/>
</dbReference>
<dbReference type="PROSITE" id="PS51384">
    <property type="entry name" value="FAD_FR"/>
    <property type="match status" value="1"/>
</dbReference>
<dbReference type="InterPro" id="IPR008333">
    <property type="entry name" value="Cbr1-like_FAD-bd_dom"/>
</dbReference>
<dbReference type="InterPro" id="IPR017938">
    <property type="entry name" value="Riboflavin_synthase-like_b-brl"/>
</dbReference>
<evidence type="ECO:0000259" key="1">
    <source>
        <dbReference type="PROSITE" id="PS51384"/>
    </source>
</evidence>